<evidence type="ECO:0000313" key="3">
    <source>
        <dbReference type="Proteomes" id="UP000321393"/>
    </source>
</evidence>
<dbReference type="Proteomes" id="UP000321393">
    <property type="component" value="Unassembled WGS sequence"/>
</dbReference>
<comment type="caution">
    <text evidence="2">The sequence shown here is derived from an EMBL/GenBank/DDBJ whole genome shotgun (WGS) entry which is preliminary data.</text>
</comment>
<dbReference type="AlphaFoldDB" id="A0A5D3CBF2"/>
<dbReference type="Proteomes" id="UP000321947">
    <property type="component" value="Unassembled WGS sequence"/>
</dbReference>
<dbReference type="EMBL" id="SSTE01004182">
    <property type="protein sequence ID" value="KAA0062748.1"/>
    <property type="molecule type" value="Genomic_DNA"/>
</dbReference>
<protein>
    <submittedName>
        <fullName evidence="2">Uncharacterized protein</fullName>
    </submittedName>
</protein>
<evidence type="ECO:0000313" key="4">
    <source>
        <dbReference type="Proteomes" id="UP000321947"/>
    </source>
</evidence>
<reference evidence="3 4" key="1">
    <citation type="submission" date="2019-08" db="EMBL/GenBank/DDBJ databases">
        <title>Draft genome sequences of two oriental melons (Cucumis melo L. var makuwa).</title>
        <authorList>
            <person name="Kwon S.-Y."/>
        </authorList>
    </citation>
    <scope>NUCLEOTIDE SEQUENCE [LARGE SCALE GENOMIC DNA]</scope>
    <source>
        <strain evidence="4">cv. Chang Bougi</strain>
        <strain evidence="3">cv. SW 3</strain>
        <tissue evidence="2">Leaf</tissue>
    </source>
</reference>
<evidence type="ECO:0000313" key="1">
    <source>
        <dbReference type="EMBL" id="KAA0062748.1"/>
    </source>
</evidence>
<organism evidence="2 4">
    <name type="scientific">Cucumis melo var. makuwa</name>
    <name type="common">Oriental melon</name>
    <dbReference type="NCBI Taxonomy" id="1194695"/>
    <lineage>
        <taxon>Eukaryota</taxon>
        <taxon>Viridiplantae</taxon>
        <taxon>Streptophyta</taxon>
        <taxon>Embryophyta</taxon>
        <taxon>Tracheophyta</taxon>
        <taxon>Spermatophyta</taxon>
        <taxon>Magnoliopsida</taxon>
        <taxon>eudicotyledons</taxon>
        <taxon>Gunneridae</taxon>
        <taxon>Pentapetalae</taxon>
        <taxon>rosids</taxon>
        <taxon>fabids</taxon>
        <taxon>Cucurbitales</taxon>
        <taxon>Cucurbitaceae</taxon>
        <taxon>Benincaseae</taxon>
        <taxon>Cucumis</taxon>
    </lineage>
</organism>
<gene>
    <name evidence="2" type="ORF">E5676_scaffold87G00020</name>
    <name evidence="1" type="ORF">E6C27_scaffold382G00810</name>
</gene>
<sequence>MTPLEPRLSPNELGLKEATQLKKAKSNVGTSIFEDAPQGRAMSIQETCMRRWKGKGSFNLKAINKLYELPDDAKAYPCQPFDIEPIEVLVKRILKVIVWLGADWERMPTGRLQLYPHQLTIEANVWLFFIKKKIFPTRHDSTCQLSIRCSSIAFSRNRQLGFCNARGTPRRDGAPQRRQALSTTIAKLCLKYLLTLTRLPRTNVVGGRCNLAGLNRVINLHQNEEEHHVKDTEKSKGVRRK</sequence>
<proteinExistence type="predicted"/>
<name>A0A5D3CBF2_CUCMM</name>
<accession>A0A5D3CBF2</accession>
<evidence type="ECO:0000313" key="2">
    <source>
        <dbReference type="EMBL" id="TYK08825.1"/>
    </source>
</evidence>
<dbReference type="EMBL" id="SSTD01012233">
    <property type="protein sequence ID" value="TYK08825.1"/>
    <property type="molecule type" value="Genomic_DNA"/>
</dbReference>